<dbReference type="EMBL" id="JAVNWW010000002">
    <property type="protein sequence ID" value="MDU0808847.1"/>
    <property type="molecule type" value="Genomic_DNA"/>
</dbReference>
<dbReference type="InterPro" id="IPR036412">
    <property type="entry name" value="HAD-like_sf"/>
</dbReference>
<sequence>MKFSPKAIFFDWDHTLWDHDLNANEVIQELLAELSLLDAISHSSAVIWKEFQRINDALWDDYQHGRIDQKTLRDTRFVRFFEVLGIQGDANLFSDLYLERTPRKTNLIPDAFQVIETLSTKYPLYILTNGFDDIQHVKISGVGMTHFFERIITSEVAGCKKPAAQFFEFALNMANCLPSEVVMVGDHPIIDVQAAEALGITAVHLNFRAEEVNAKIQIAQLAELLDLFE</sequence>
<protein>
    <submittedName>
        <fullName evidence="1">YjjG family noncanonical pyrimidine nucleotidase</fullName>
    </submittedName>
</protein>
<dbReference type="Proteomes" id="UP001249959">
    <property type="component" value="Unassembled WGS sequence"/>
</dbReference>
<accession>A0ABU3TSL3</accession>
<proteinExistence type="predicted"/>
<dbReference type="NCBIfam" id="TIGR02254">
    <property type="entry name" value="YjjG_YfnB"/>
    <property type="match status" value="1"/>
</dbReference>
<dbReference type="InterPro" id="IPR023198">
    <property type="entry name" value="PGP-like_dom2"/>
</dbReference>
<reference evidence="1 2" key="1">
    <citation type="submission" date="2023-09" db="EMBL/GenBank/DDBJ databases">
        <title>Aquirufa genomes.</title>
        <authorList>
            <person name="Pitt A."/>
        </authorList>
    </citation>
    <scope>NUCLEOTIDE SEQUENCE [LARGE SCALE GENOMIC DNA]</scope>
    <source>
        <strain evidence="1 2">LEOWEIH-7C</strain>
    </source>
</reference>
<dbReference type="PANTHER" id="PTHR47478:SF1">
    <property type="entry name" value="PYRIMIDINE 5'-NUCLEOTIDASE YJJG"/>
    <property type="match status" value="1"/>
</dbReference>
<dbReference type="InterPro" id="IPR011951">
    <property type="entry name" value="HAD-SF_hydro_IA_YjjG/PynA"/>
</dbReference>
<dbReference type="SFLD" id="SFLDG01129">
    <property type="entry name" value="C1.5:_HAD__Beta-PGM__Phosphata"/>
    <property type="match status" value="1"/>
</dbReference>
<dbReference type="Gene3D" id="1.10.150.240">
    <property type="entry name" value="Putative phosphatase, domain 2"/>
    <property type="match status" value="1"/>
</dbReference>
<organism evidence="1 2">
    <name type="scientific">Aquirufa regiilacus</name>
    <dbReference type="NCBI Taxonomy" id="3024868"/>
    <lineage>
        <taxon>Bacteria</taxon>
        <taxon>Pseudomonadati</taxon>
        <taxon>Bacteroidota</taxon>
        <taxon>Cytophagia</taxon>
        <taxon>Cytophagales</taxon>
        <taxon>Flectobacillaceae</taxon>
        <taxon>Aquirufa</taxon>
    </lineage>
</organism>
<dbReference type="SUPFAM" id="SSF56784">
    <property type="entry name" value="HAD-like"/>
    <property type="match status" value="1"/>
</dbReference>
<dbReference type="NCBIfam" id="TIGR01549">
    <property type="entry name" value="HAD-SF-IA-v1"/>
    <property type="match status" value="1"/>
</dbReference>
<dbReference type="InterPro" id="IPR023214">
    <property type="entry name" value="HAD_sf"/>
</dbReference>
<evidence type="ECO:0000313" key="1">
    <source>
        <dbReference type="EMBL" id="MDU0808847.1"/>
    </source>
</evidence>
<comment type="caution">
    <text evidence="1">The sequence shown here is derived from an EMBL/GenBank/DDBJ whole genome shotgun (WGS) entry which is preliminary data.</text>
</comment>
<dbReference type="RefSeq" id="WP_316070579.1">
    <property type="nucleotide sequence ID" value="NZ_JAVNWW010000002.1"/>
</dbReference>
<keyword evidence="2" id="KW-1185">Reference proteome</keyword>
<dbReference type="Pfam" id="PF00702">
    <property type="entry name" value="Hydrolase"/>
    <property type="match status" value="1"/>
</dbReference>
<dbReference type="InterPro" id="IPR052550">
    <property type="entry name" value="Pyrimidine_5'-ntase_YjjG"/>
</dbReference>
<dbReference type="InterPro" id="IPR006439">
    <property type="entry name" value="HAD-SF_hydro_IA"/>
</dbReference>
<dbReference type="Gene3D" id="3.40.50.1000">
    <property type="entry name" value="HAD superfamily/HAD-like"/>
    <property type="match status" value="1"/>
</dbReference>
<dbReference type="SFLD" id="SFLDS00003">
    <property type="entry name" value="Haloacid_Dehalogenase"/>
    <property type="match status" value="1"/>
</dbReference>
<evidence type="ECO:0000313" key="2">
    <source>
        <dbReference type="Proteomes" id="UP001249959"/>
    </source>
</evidence>
<name>A0ABU3TSL3_9BACT</name>
<dbReference type="PANTHER" id="PTHR47478">
    <property type="match status" value="1"/>
</dbReference>
<gene>
    <name evidence="1" type="ORF">PQG45_07350</name>
</gene>